<feature type="region of interest" description="Disordered" evidence="1">
    <location>
        <begin position="246"/>
        <end position="266"/>
    </location>
</feature>
<dbReference type="Proteomes" id="UP000193648">
    <property type="component" value="Unassembled WGS sequence"/>
</dbReference>
<dbReference type="InParanoid" id="A0A1Y2GH08"/>
<dbReference type="GeneID" id="33561321"/>
<dbReference type="OrthoDB" id="1923159at2759"/>
<feature type="region of interest" description="Disordered" evidence="1">
    <location>
        <begin position="186"/>
        <end position="219"/>
    </location>
</feature>
<evidence type="ECO:0000256" key="1">
    <source>
        <dbReference type="SAM" id="MobiDB-lite"/>
    </source>
</evidence>
<feature type="compositionally biased region" description="Low complexity" evidence="1">
    <location>
        <begin position="359"/>
        <end position="370"/>
    </location>
</feature>
<gene>
    <name evidence="2" type="ORF">BCR41DRAFT_128869</name>
</gene>
<feature type="compositionally biased region" description="Polar residues" evidence="1">
    <location>
        <begin position="73"/>
        <end position="99"/>
    </location>
</feature>
<feature type="compositionally biased region" description="Polar residues" evidence="1">
    <location>
        <begin position="197"/>
        <end position="213"/>
    </location>
</feature>
<accession>A0A1Y2GH08</accession>
<comment type="caution">
    <text evidence="2">The sequence shown here is derived from an EMBL/GenBank/DDBJ whole genome shotgun (WGS) entry which is preliminary data.</text>
</comment>
<organism evidence="2 3">
    <name type="scientific">Lobosporangium transversale</name>
    <dbReference type="NCBI Taxonomy" id="64571"/>
    <lineage>
        <taxon>Eukaryota</taxon>
        <taxon>Fungi</taxon>
        <taxon>Fungi incertae sedis</taxon>
        <taxon>Mucoromycota</taxon>
        <taxon>Mortierellomycotina</taxon>
        <taxon>Mortierellomycetes</taxon>
        <taxon>Mortierellales</taxon>
        <taxon>Mortierellaceae</taxon>
        <taxon>Lobosporangium</taxon>
    </lineage>
</organism>
<proteinExistence type="predicted"/>
<dbReference type="EMBL" id="MCFF01000030">
    <property type="protein sequence ID" value="ORZ10666.1"/>
    <property type="molecule type" value="Genomic_DNA"/>
</dbReference>
<reference evidence="2 3" key="1">
    <citation type="submission" date="2016-07" db="EMBL/GenBank/DDBJ databases">
        <title>Pervasive Adenine N6-methylation of Active Genes in Fungi.</title>
        <authorList>
            <consortium name="DOE Joint Genome Institute"/>
            <person name="Mondo S.J."/>
            <person name="Dannebaum R.O."/>
            <person name="Kuo R.C."/>
            <person name="Labutti K."/>
            <person name="Haridas S."/>
            <person name="Kuo A."/>
            <person name="Salamov A."/>
            <person name="Ahrendt S.R."/>
            <person name="Lipzen A."/>
            <person name="Sullivan W."/>
            <person name="Andreopoulos W.B."/>
            <person name="Clum A."/>
            <person name="Lindquist E."/>
            <person name="Daum C."/>
            <person name="Ramamoorthy G.K."/>
            <person name="Gryganskyi A."/>
            <person name="Culley D."/>
            <person name="Magnuson J.K."/>
            <person name="James T.Y."/>
            <person name="O'Malley M.A."/>
            <person name="Stajich J.E."/>
            <person name="Spatafora J.W."/>
            <person name="Visel A."/>
            <person name="Grigoriev I.V."/>
        </authorList>
    </citation>
    <scope>NUCLEOTIDE SEQUENCE [LARGE SCALE GENOMIC DNA]</scope>
    <source>
        <strain evidence="2 3">NRRL 3116</strain>
    </source>
</reference>
<keyword evidence="3" id="KW-1185">Reference proteome</keyword>
<dbReference type="RefSeq" id="XP_021879387.1">
    <property type="nucleotide sequence ID" value="XM_022019476.1"/>
</dbReference>
<feature type="compositionally biased region" description="Polar residues" evidence="1">
    <location>
        <begin position="158"/>
        <end position="169"/>
    </location>
</feature>
<feature type="region of interest" description="Disordered" evidence="1">
    <location>
        <begin position="326"/>
        <end position="390"/>
    </location>
</feature>
<feature type="region of interest" description="Disordered" evidence="1">
    <location>
        <begin position="73"/>
        <end position="170"/>
    </location>
</feature>
<dbReference type="AlphaFoldDB" id="A0A1Y2GH08"/>
<evidence type="ECO:0000313" key="3">
    <source>
        <dbReference type="Proteomes" id="UP000193648"/>
    </source>
</evidence>
<feature type="compositionally biased region" description="Polar residues" evidence="1">
    <location>
        <begin position="349"/>
        <end position="358"/>
    </location>
</feature>
<protein>
    <submittedName>
        <fullName evidence="2">Uncharacterized protein</fullName>
    </submittedName>
</protein>
<feature type="compositionally biased region" description="Low complexity" evidence="1">
    <location>
        <begin position="378"/>
        <end position="390"/>
    </location>
</feature>
<feature type="compositionally biased region" description="Low complexity" evidence="1">
    <location>
        <begin position="148"/>
        <end position="157"/>
    </location>
</feature>
<name>A0A1Y2GH08_9FUNG</name>
<sequence length="427" mass="45859">MEKRRDTELNKMCLHTFPCPATYKQDMGRCVEAHCLSKLPLHISLAISSTHLFVLSFFYLHLDRVSDNDKMSETQTILQKQLPTRQSTPDSPSSLQNIPPGSKRKEIKSVKGVLNSGMNAPLNGGSRSRPPSTPGSPLVEYRMQLFGQQQQQQQQQQTAPGESSLVNGLSSAAARSAKVKSDLLMGLNSPNIRPDRFSTTTMKDTSESTQQQGIKMANGHGGFYASSSPYISNSYSNNANGYGSNPTTGAASGPPPGFGNSASGSGNNSPYLMSTLLGRVQENNSNKPLDVASMMSALDFFGPGQASSLMMSPNWNLANGTNMNDNNFGGNGSSGQSHLINGGALSVGSDESNGNTIVNTNNNNSNNHAKNANDDNSDNTNNDTITSASAHSVEDLELQVINAKMETQMLENQLNAVIKRNRRKLYA</sequence>
<evidence type="ECO:0000313" key="2">
    <source>
        <dbReference type="EMBL" id="ORZ10666.1"/>
    </source>
</evidence>